<evidence type="ECO:0000256" key="15">
    <source>
        <dbReference type="PIRNR" id="PIRNR004491"/>
    </source>
</evidence>
<evidence type="ECO:0000256" key="2">
    <source>
        <dbReference type="ARBA" id="ARBA00004726"/>
    </source>
</evidence>
<dbReference type="SUPFAM" id="SSF82114">
    <property type="entry name" value="Riboflavin kinase-like"/>
    <property type="match status" value="1"/>
</dbReference>
<organism evidence="17 18">
    <name type="scientific">Alkalicoccus halolimnae</name>
    <dbReference type="NCBI Taxonomy" id="1667239"/>
    <lineage>
        <taxon>Bacteria</taxon>
        <taxon>Bacillati</taxon>
        <taxon>Bacillota</taxon>
        <taxon>Bacilli</taxon>
        <taxon>Bacillales</taxon>
        <taxon>Bacillaceae</taxon>
        <taxon>Alkalicoccus</taxon>
    </lineage>
</organism>
<keyword evidence="5 15" id="KW-0288">FMN</keyword>
<dbReference type="GO" id="GO:0009398">
    <property type="term" value="P:FMN biosynthetic process"/>
    <property type="evidence" value="ECO:0007669"/>
    <property type="project" value="UniProtKB-UniRule"/>
</dbReference>
<evidence type="ECO:0000256" key="8">
    <source>
        <dbReference type="ARBA" id="ARBA00022741"/>
    </source>
</evidence>
<comment type="pathway">
    <text evidence="3 15">Cofactor biosynthesis; FMN biosynthesis; FMN from riboflavin (ATP route): step 1/1.</text>
</comment>
<dbReference type="GO" id="GO:0003919">
    <property type="term" value="F:FMN adenylyltransferase activity"/>
    <property type="evidence" value="ECO:0007669"/>
    <property type="project" value="UniProtKB-UniRule"/>
</dbReference>
<dbReference type="EC" id="2.7.1.26" evidence="15"/>
<dbReference type="NCBIfam" id="TIGR00083">
    <property type="entry name" value="ribF"/>
    <property type="match status" value="1"/>
</dbReference>
<dbReference type="KEGG" id="ahal:FTX54_009230"/>
<evidence type="ECO:0000256" key="10">
    <source>
        <dbReference type="ARBA" id="ARBA00022827"/>
    </source>
</evidence>
<dbReference type="FunFam" id="3.40.50.620:FF:000021">
    <property type="entry name" value="Riboflavin biosynthesis protein"/>
    <property type="match status" value="1"/>
</dbReference>
<evidence type="ECO:0000256" key="5">
    <source>
        <dbReference type="ARBA" id="ARBA00022643"/>
    </source>
</evidence>
<keyword evidence="12" id="KW-0511">Multifunctional enzyme</keyword>
<dbReference type="PANTHER" id="PTHR22749:SF6">
    <property type="entry name" value="RIBOFLAVIN KINASE"/>
    <property type="match status" value="1"/>
</dbReference>
<protein>
    <recommendedName>
        <fullName evidence="15">Riboflavin biosynthesis protein</fullName>
    </recommendedName>
    <domain>
        <recommendedName>
            <fullName evidence="15">Riboflavin kinase</fullName>
            <ecNumber evidence="15">2.7.1.26</ecNumber>
        </recommendedName>
        <alternativeName>
            <fullName evidence="15">Flavokinase</fullName>
        </alternativeName>
    </domain>
    <domain>
        <recommendedName>
            <fullName evidence="15">FMN adenylyltransferase</fullName>
            <ecNumber evidence="15">2.7.7.2</ecNumber>
        </recommendedName>
        <alternativeName>
            <fullName evidence="15">FAD pyrophosphorylase</fullName>
        </alternativeName>
        <alternativeName>
            <fullName evidence="15">FAD synthase</fullName>
        </alternativeName>
    </domain>
</protein>
<dbReference type="InterPro" id="IPR015864">
    <property type="entry name" value="FAD_synthase"/>
</dbReference>
<comment type="pathway">
    <text evidence="2 15">Cofactor biosynthesis; FAD biosynthesis; FAD from FMN: step 1/1.</text>
</comment>
<dbReference type="AlphaFoldDB" id="A0AAJ8LQY7"/>
<comment type="function">
    <text evidence="1">Catalyzes the phosphorylation of riboflavin to FMN followed by the adenylation of FMN to FAD.</text>
</comment>
<keyword evidence="6 15" id="KW-0808">Transferase</keyword>
<dbReference type="EMBL" id="CP144914">
    <property type="protein sequence ID" value="WWD78616.1"/>
    <property type="molecule type" value="Genomic_DNA"/>
</dbReference>
<comment type="similarity">
    <text evidence="15">Belongs to the ribF family.</text>
</comment>
<dbReference type="SMART" id="SM00904">
    <property type="entry name" value="Flavokinase"/>
    <property type="match status" value="1"/>
</dbReference>
<dbReference type="CDD" id="cd02064">
    <property type="entry name" value="FAD_synthetase_N"/>
    <property type="match status" value="1"/>
</dbReference>
<keyword evidence="4 15" id="KW-0285">Flavoprotein</keyword>
<dbReference type="InterPro" id="IPR023465">
    <property type="entry name" value="Riboflavin_kinase_dom_sf"/>
</dbReference>
<evidence type="ECO:0000256" key="9">
    <source>
        <dbReference type="ARBA" id="ARBA00022777"/>
    </source>
</evidence>
<keyword evidence="10 15" id="KW-0274">FAD</keyword>
<evidence type="ECO:0000256" key="13">
    <source>
        <dbReference type="ARBA" id="ARBA00047880"/>
    </source>
</evidence>
<dbReference type="PIRSF" id="PIRSF004491">
    <property type="entry name" value="FAD_Synth"/>
    <property type="match status" value="1"/>
</dbReference>
<evidence type="ECO:0000256" key="7">
    <source>
        <dbReference type="ARBA" id="ARBA00022695"/>
    </source>
</evidence>
<comment type="catalytic activity">
    <reaction evidence="13 15">
        <text>riboflavin + ATP = FMN + ADP + H(+)</text>
        <dbReference type="Rhea" id="RHEA:14357"/>
        <dbReference type="ChEBI" id="CHEBI:15378"/>
        <dbReference type="ChEBI" id="CHEBI:30616"/>
        <dbReference type="ChEBI" id="CHEBI:57986"/>
        <dbReference type="ChEBI" id="CHEBI:58210"/>
        <dbReference type="ChEBI" id="CHEBI:456216"/>
        <dbReference type="EC" id="2.7.1.26"/>
    </reaction>
</comment>
<dbReference type="GO" id="GO:0006747">
    <property type="term" value="P:FAD biosynthetic process"/>
    <property type="evidence" value="ECO:0007669"/>
    <property type="project" value="UniProtKB-UniRule"/>
</dbReference>
<sequence length="312" mass="34959">MSNLQTIELKHPLPAGTFPETCTALGFFDGVHRGHEEVIKRAVAAADEKGMTPAVMTFFPHPKEVLRNAEAEYLTTLEDKKERLEMLGVEILYLVQFDTSFASLTPQQFVDRFIIDLNIKHVVAGFDYTYGHKGKGTMDSFPFHARGLVETTTVEAFRECDEKISSTAVRTALKNGEINKVSHYLGRHYTVKGKVVQGEKRGRTIGFPTANVEPPLKVLLPSAGVYAVMVEKGNETYCGVANIGVKPTFHQDSTEKTLEVYFLDFSEDIYGEVLKVEFIERLRGETKFASVEELISQIDRDVENARSVLRDS</sequence>
<feature type="domain" description="Riboflavin kinase" evidence="16">
    <location>
        <begin position="184"/>
        <end position="310"/>
    </location>
</feature>
<dbReference type="EC" id="2.7.7.2" evidence="15"/>
<dbReference type="NCBIfam" id="NF004160">
    <property type="entry name" value="PRK05627.1-3"/>
    <property type="match status" value="1"/>
</dbReference>
<dbReference type="InterPro" id="IPR014729">
    <property type="entry name" value="Rossmann-like_a/b/a_fold"/>
</dbReference>
<evidence type="ECO:0000313" key="18">
    <source>
        <dbReference type="Proteomes" id="UP000321816"/>
    </source>
</evidence>
<dbReference type="GO" id="GO:0008531">
    <property type="term" value="F:riboflavin kinase activity"/>
    <property type="evidence" value="ECO:0007669"/>
    <property type="project" value="UniProtKB-UniRule"/>
</dbReference>
<dbReference type="Gene3D" id="2.40.30.30">
    <property type="entry name" value="Riboflavin kinase-like"/>
    <property type="match status" value="1"/>
</dbReference>
<gene>
    <name evidence="17" type="ORF">FTX54_009230</name>
</gene>
<dbReference type="SUPFAM" id="SSF52374">
    <property type="entry name" value="Nucleotidylyl transferase"/>
    <property type="match status" value="1"/>
</dbReference>
<keyword evidence="11 15" id="KW-0067">ATP-binding</keyword>
<name>A0AAJ8LQY7_9BACI</name>
<evidence type="ECO:0000256" key="14">
    <source>
        <dbReference type="ARBA" id="ARBA00049494"/>
    </source>
</evidence>
<comment type="catalytic activity">
    <reaction evidence="14 15">
        <text>FMN + ATP + H(+) = FAD + diphosphate</text>
        <dbReference type="Rhea" id="RHEA:17237"/>
        <dbReference type="ChEBI" id="CHEBI:15378"/>
        <dbReference type="ChEBI" id="CHEBI:30616"/>
        <dbReference type="ChEBI" id="CHEBI:33019"/>
        <dbReference type="ChEBI" id="CHEBI:57692"/>
        <dbReference type="ChEBI" id="CHEBI:58210"/>
        <dbReference type="EC" id="2.7.7.2"/>
    </reaction>
</comment>
<evidence type="ECO:0000256" key="6">
    <source>
        <dbReference type="ARBA" id="ARBA00022679"/>
    </source>
</evidence>
<dbReference type="GO" id="GO:0009231">
    <property type="term" value="P:riboflavin biosynthetic process"/>
    <property type="evidence" value="ECO:0007669"/>
    <property type="project" value="InterPro"/>
</dbReference>
<keyword evidence="18" id="KW-1185">Reference proteome</keyword>
<keyword evidence="7 15" id="KW-0548">Nucleotidyltransferase</keyword>
<evidence type="ECO:0000256" key="3">
    <source>
        <dbReference type="ARBA" id="ARBA00005201"/>
    </source>
</evidence>
<reference evidence="17 18" key="1">
    <citation type="submission" date="2024-01" db="EMBL/GenBank/DDBJ databases">
        <title>Complete Genome Sequence of Alkalicoccus halolimnae BZ-SZ-XJ29T, a Moderately Halophilic Bacterium Isolated from a Salt Lake.</title>
        <authorList>
            <person name="Zhao B."/>
        </authorList>
    </citation>
    <scope>NUCLEOTIDE SEQUENCE [LARGE SCALE GENOMIC DNA]</scope>
    <source>
        <strain evidence="17 18">BZ-SZ-XJ29</strain>
    </source>
</reference>
<evidence type="ECO:0000256" key="4">
    <source>
        <dbReference type="ARBA" id="ARBA00022630"/>
    </source>
</evidence>
<proteinExistence type="inferred from homology"/>
<dbReference type="PANTHER" id="PTHR22749">
    <property type="entry name" value="RIBOFLAVIN KINASE/FMN ADENYLYLTRANSFERASE"/>
    <property type="match status" value="1"/>
</dbReference>
<dbReference type="Gene3D" id="3.40.50.620">
    <property type="entry name" value="HUPs"/>
    <property type="match status" value="1"/>
</dbReference>
<dbReference type="InterPro" id="IPR002606">
    <property type="entry name" value="Riboflavin_kinase_bac"/>
</dbReference>
<keyword evidence="9 15" id="KW-0418">Kinase</keyword>
<dbReference type="InterPro" id="IPR015865">
    <property type="entry name" value="Riboflavin_kinase_bac/euk"/>
</dbReference>
<dbReference type="Pfam" id="PF01687">
    <property type="entry name" value="Flavokinase"/>
    <property type="match status" value="1"/>
</dbReference>
<evidence type="ECO:0000259" key="16">
    <source>
        <dbReference type="SMART" id="SM00904"/>
    </source>
</evidence>
<keyword evidence="8 15" id="KW-0547">Nucleotide-binding</keyword>
<accession>A0AAJ8LQY7</accession>
<evidence type="ECO:0000256" key="11">
    <source>
        <dbReference type="ARBA" id="ARBA00022840"/>
    </source>
</evidence>
<dbReference type="Proteomes" id="UP000321816">
    <property type="component" value="Chromosome"/>
</dbReference>
<dbReference type="GO" id="GO:0005524">
    <property type="term" value="F:ATP binding"/>
    <property type="evidence" value="ECO:0007669"/>
    <property type="project" value="UniProtKB-UniRule"/>
</dbReference>
<dbReference type="InterPro" id="IPR023468">
    <property type="entry name" value="Riboflavin_kinase"/>
</dbReference>
<dbReference type="Pfam" id="PF06574">
    <property type="entry name" value="FAD_syn"/>
    <property type="match status" value="1"/>
</dbReference>
<evidence type="ECO:0000256" key="1">
    <source>
        <dbReference type="ARBA" id="ARBA00002121"/>
    </source>
</evidence>
<evidence type="ECO:0000256" key="12">
    <source>
        <dbReference type="ARBA" id="ARBA00023268"/>
    </source>
</evidence>
<dbReference type="FunFam" id="2.40.30.30:FF:000003">
    <property type="entry name" value="Riboflavin biosynthesis protein"/>
    <property type="match status" value="1"/>
</dbReference>
<evidence type="ECO:0000313" key="17">
    <source>
        <dbReference type="EMBL" id="WWD78616.1"/>
    </source>
</evidence>